<dbReference type="EMBL" id="GGEC01018943">
    <property type="protein sequence ID" value="MBW99426.1"/>
    <property type="molecule type" value="Transcribed_RNA"/>
</dbReference>
<reference evidence="1" key="1">
    <citation type="submission" date="2018-02" db="EMBL/GenBank/DDBJ databases">
        <title>Rhizophora mucronata_Transcriptome.</title>
        <authorList>
            <person name="Meera S.P."/>
            <person name="Sreeshan A."/>
            <person name="Augustine A."/>
        </authorList>
    </citation>
    <scope>NUCLEOTIDE SEQUENCE</scope>
    <source>
        <tissue evidence="1">Leaf</tissue>
    </source>
</reference>
<organism evidence="1">
    <name type="scientific">Rhizophora mucronata</name>
    <name type="common">Asiatic mangrove</name>
    <dbReference type="NCBI Taxonomy" id="61149"/>
    <lineage>
        <taxon>Eukaryota</taxon>
        <taxon>Viridiplantae</taxon>
        <taxon>Streptophyta</taxon>
        <taxon>Embryophyta</taxon>
        <taxon>Tracheophyta</taxon>
        <taxon>Spermatophyta</taxon>
        <taxon>Magnoliopsida</taxon>
        <taxon>eudicotyledons</taxon>
        <taxon>Gunneridae</taxon>
        <taxon>Pentapetalae</taxon>
        <taxon>rosids</taxon>
        <taxon>fabids</taxon>
        <taxon>Malpighiales</taxon>
        <taxon>Rhizophoraceae</taxon>
        <taxon>Rhizophora</taxon>
    </lineage>
</organism>
<dbReference type="AlphaFoldDB" id="A0A2P2K140"/>
<protein>
    <submittedName>
        <fullName evidence="1">Uncharacterized protein LOC105128528</fullName>
    </submittedName>
</protein>
<sequence>MPSKELNRAVRIIGDSYSICKEVLPLGRLTSGLNVHTPDLNPDTLRYINDCKFPCQLI</sequence>
<name>A0A2P2K140_RHIMU</name>
<proteinExistence type="predicted"/>
<evidence type="ECO:0000313" key="1">
    <source>
        <dbReference type="EMBL" id="MBW99426.1"/>
    </source>
</evidence>
<accession>A0A2P2K140</accession>